<sequence>MTSLLYVFWKSRSPSVFLLVAILQINALSAFQTPLRFKPRSIAPASPTALLESPLSLDNSLTTLIAFFPTRGFEQQQNVVNTFKTALIPRLVQEPGFVSCHIHTSLDGSRVALYEQWNSLEDCYRSYGSESMATAVRRSLKYVLEVDDDSVDRHVYEIVGSAGAPVVDRPEAPFVQFAEFPTAEETQQGLLEFAWDHLLQSQPRPWTAAIHRSIDGAKVVNYAQWNDENGIHSEKAYWDGVTENEHRLYHLVSSHERGQ</sequence>
<evidence type="ECO:0008006" key="2">
    <source>
        <dbReference type="Google" id="ProtNLM"/>
    </source>
</evidence>
<name>A0A7R9YXE5_9STRA</name>
<gene>
    <name evidence="1" type="ORF">TDUB1175_LOCUS910</name>
</gene>
<dbReference type="Gene3D" id="3.30.70.100">
    <property type="match status" value="2"/>
</dbReference>
<dbReference type="EMBL" id="HBED01001761">
    <property type="protein sequence ID" value="CAD8292227.1"/>
    <property type="molecule type" value="Transcribed_RNA"/>
</dbReference>
<reference evidence="1" key="1">
    <citation type="submission" date="2021-01" db="EMBL/GenBank/DDBJ databases">
        <authorList>
            <person name="Corre E."/>
            <person name="Pelletier E."/>
            <person name="Niang G."/>
            <person name="Scheremetjew M."/>
            <person name="Finn R."/>
            <person name="Kale V."/>
            <person name="Holt S."/>
            <person name="Cochrane G."/>
            <person name="Meng A."/>
            <person name="Brown T."/>
            <person name="Cohen L."/>
        </authorList>
    </citation>
    <scope>NUCLEOTIDE SEQUENCE</scope>
    <source>
        <strain evidence="1">CCMP147</strain>
    </source>
</reference>
<organism evidence="1">
    <name type="scientific">Pseudictyota dubia</name>
    <dbReference type="NCBI Taxonomy" id="2749911"/>
    <lineage>
        <taxon>Eukaryota</taxon>
        <taxon>Sar</taxon>
        <taxon>Stramenopiles</taxon>
        <taxon>Ochrophyta</taxon>
        <taxon>Bacillariophyta</taxon>
        <taxon>Mediophyceae</taxon>
        <taxon>Biddulphiophycidae</taxon>
        <taxon>Eupodiscales</taxon>
        <taxon>Odontellaceae</taxon>
        <taxon>Pseudictyota</taxon>
    </lineage>
</organism>
<protein>
    <recommendedName>
        <fullName evidence="2">ABM domain-containing protein</fullName>
    </recommendedName>
</protein>
<dbReference type="SUPFAM" id="SSF54909">
    <property type="entry name" value="Dimeric alpha+beta barrel"/>
    <property type="match status" value="2"/>
</dbReference>
<evidence type="ECO:0000313" key="1">
    <source>
        <dbReference type="EMBL" id="CAD8292227.1"/>
    </source>
</evidence>
<dbReference type="AlphaFoldDB" id="A0A7R9YXE5"/>
<accession>A0A7R9YXE5</accession>
<dbReference type="InterPro" id="IPR011008">
    <property type="entry name" value="Dimeric_a/b-barrel"/>
</dbReference>
<proteinExistence type="predicted"/>